<evidence type="ECO:0000313" key="1">
    <source>
        <dbReference type="EMBL" id="RNA02790.1"/>
    </source>
</evidence>
<reference evidence="1 2" key="1">
    <citation type="journal article" date="2018" name="Sci. Rep.">
        <title>Genomic signatures of local adaptation to the degree of environmental predictability in rotifers.</title>
        <authorList>
            <person name="Franch-Gras L."/>
            <person name="Hahn C."/>
            <person name="Garcia-Roger E.M."/>
            <person name="Carmona M.J."/>
            <person name="Serra M."/>
            <person name="Gomez A."/>
        </authorList>
    </citation>
    <scope>NUCLEOTIDE SEQUENCE [LARGE SCALE GENOMIC DNA]</scope>
    <source>
        <strain evidence="1">HYR1</strain>
    </source>
</reference>
<keyword evidence="2" id="KW-1185">Reference proteome</keyword>
<dbReference type="OrthoDB" id="10050074at2759"/>
<dbReference type="EMBL" id="REGN01008753">
    <property type="protein sequence ID" value="RNA02790.1"/>
    <property type="molecule type" value="Genomic_DNA"/>
</dbReference>
<evidence type="ECO:0000313" key="2">
    <source>
        <dbReference type="Proteomes" id="UP000276133"/>
    </source>
</evidence>
<protein>
    <submittedName>
        <fullName evidence="1">Uncharacterized protein</fullName>
    </submittedName>
</protein>
<sequence length="114" mass="13624">MSLIRSLFDYCFIILQSGTKNIRAEMQKMQNRVLRIIKYFPLKKIVDYLFVFCTELKLLQNKLKNKKKNQNKLKRHKLEKTVTCGTCLNSSSFREKKRNSKVAITQWSWVFNIS</sequence>
<organism evidence="1 2">
    <name type="scientific">Brachionus plicatilis</name>
    <name type="common">Marine rotifer</name>
    <name type="synonym">Brachionus muelleri</name>
    <dbReference type="NCBI Taxonomy" id="10195"/>
    <lineage>
        <taxon>Eukaryota</taxon>
        <taxon>Metazoa</taxon>
        <taxon>Spiralia</taxon>
        <taxon>Gnathifera</taxon>
        <taxon>Rotifera</taxon>
        <taxon>Eurotatoria</taxon>
        <taxon>Monogononta</taxon>
        <taxon>Pseudotrocha</taxon>
        <taxon>Ploima</taxon>
        <taxon>Brachionidae</taxon>
        <taxon>Brachionus</taxon>
    </lineage>
</organism>
<proteinExistence type="predicted"/>
<dbReference type="Proteomes" id="UP000276133">
    <property type="component" value="Unassembled WGS sequence"/>
</dbReference>
<name>A0A3M7PUN8_BRAPC</name>
<accession>A0A3M7PUN8</accession>
<gene>
    <name evidence="1" type="ORF">BpHYR1_000057</name>
</gene>
<dbReference type="AlphaFoldDB" id="A0A3M7PUN8"/>
<comment type="caution">
    <text evidence="1">The sequence shown here is derived from an EMBL/GenBank/DDBJ whole genome shotgun (WGS) entry which is preliminary data.</text>
</comment>